<reference evidence="10 11" key="1">
    <citation type="submission" date="2017-11" db="EMBL/GenBank/DDBJ databases">
        <title>Evolution of Phototrophy in the Chloroflexi Phylum Driven by Horizontal Gene Transfer.</title>
        <authorList>
            <person name="Ward L.M."/>
            <person name="Hemp J."/>
            <person name="Shih P.M."/>
            <person name="Mcglynn S.E."/>
            <person name="Fischer W."/>
        </authorList>
    </citation>
    <scope>NUCLEOTIDE SEQUENCE [LARGE SCALE GENOMIC DNA]</scope>
    <source>
        <strain evidence="10">JP3_7</strain>
    </source>
</reference>
<keyword evidence="2 7" id="KW-0816">Tricarboxylic acid cycle</keyword>
<gene>
    <name evidence="7" type="primary">sucC</name>
    <name evidence="10" type="ORF">CUN48_10625</name>
</gene>
<feature type="binding site" evidence="7">
    <location>
        <position position="191"/>
    </location>
    <ligand>
        <name>Mg(2+)</name>
        <dbReference type="ChEBI" id="CHEBI:18420"/>
    </ligand>
</feature>
<comment type="cofactor">
    <cofactor evidence="7">
        <name>Mg(2+)</name>
        <dbReference type="ChEBI" id="CHEBI:18420"/>
    </cofactor>
    <text evidence="7">Binds 1 Mg(2+) ion per subunit.</text>
</comment>
<dbReference type="GO" id="GO:0004776">
    <property type="term" value="F:succinate-CoA ligase (GDP-forming) activity"/>
    <property type="evidence" value="ECO:0007669"/>
    <property type="project" value="RHEA"/>
</dbReference>
<organism evidence="10 11">
    <name type="scientific">Candidatus Thermofonsia Clade 3 bacterium</name>
    <dbReference type="NCBI Taxonomy" id="2364212"/>
    <lineage>
        <taxon>Bacteria</taxon>
        <taxon>Bacillati</taxon>
        <taxon>Chloroflexota</taxon>
        <taxon>Candidatus Thermofontia</taxon>
        <taxon>Candidatus Thermofonsia Clade 3</taxon>
    </lineage>
</organism>
<dbReference type="HAMAP" id="MF_00558">
    <property type="entry name" value="Succ_CoA_beta"/>
    <property type="match status" value="1"/>
</dbReference>
<feature type="binding site" evidence="7">
    <location>
        <position position="259"/>
    </location>
    <ligand>
        <name>substrate</name>
        <note>ligand shared with subunit alpha</note>
    </ligand>
</feature>
<dbReference type="PANTHER" id="PTHR11815">
    <property type="entry name" value="SUCCINYL-COA SYNTHETASE BETA CHAIN"/>
    <property type="match status" value="1"/>
</dbReference>
<dbReference type="Pfam" id="PF00549">
    <property type="entry name" value="Ligase_CoA"/>
    <property type="match status" value="1"/>
</dbReference>
<dbReference type="Gene3D" id="3.40.50.261">
    <property type="entry name" value="Succinyl-CoA synthetase domains"/>
    <property type="match status" value="1"/>
</dbReference>
<feature type="binding site" evidence="7">
    <location>
        <position position="208"/>
    </location>
    <ligand>
        <name>Mg(2+)</name>
        <dbReference type="ChEBI" id="CHEBI:18420"/>
    </ligand>
</feature>
<proteinExistence type="inferred from homology"/>
<name>A0A2M8QB59_9CHLR</name>
<dbReference type="AlphaFoldDB" id="A0A2M8QB59"/>
<accession>A0A2M8QB59</accession>
<feature type="binding site" evidence="7">
    <location>
        <position position="99"/>
    </location>
    <ligand>
        <name>ATP</name>
        <dbReference type="ChEBI" id="CHEBI:30616"/>
    </ligand>
</feature>
<comment type="similarity">
    <text evidence="1 7">Belongs to the succinate/malate CoA ligase beta subunit family.</text>
</comment>
<feature type="binding site" evidence="7">
    <location>
        <begin position="52"/>
        <end position="54"/>
    </location>
    <ligand>
        <name>ATP</name>
        <dbReference type="ChEBI" id="CHEBI:30616"/>
    </ligand>
</feature>
<comment type="caution">
    <text evidence="7">Lacks conserved residue(s) required for the propagation of feature annotation.</text>
</comment>
<dbReference type="Gene3D" id="3.30.1490.20">
    <property type="entry name" value="ATP-grasp fold, A domain"/>
    <property type="match status" value="1"/>
</dbReference>
<evidence type="ECO:0000256" key="4">
    <source>
        <dbReference type="ARBA" id="ARBA00022723"/>
    </source>
</evidence>
<dbReference type="FunFam" id="3.40.50.261:FF:000001">
    <property type="entry name" value="Succinate--CoA ligase [ADP-forming] subunit beta"/>
    <property type="match status" value="1"/>
</dbReference>
<feature type="binding site" evidence="7">
    <location>
        <position position="45"/>
    </location>
    <ligand>
        <name>ATP</name>
        <dbReference type="ChEBI" id="CHEBI:30616"/>
    </ligand>
</feature>
<dbReference type="GO" id="GO:0006104">
    <property type="term" value="P:succinyl-CoA metabolic process"/>
    <property type="evidence" value="ECO:0007669"/>
    <property type="project" value="TreeGrafter"/>
</dbReference>
<dbReference type="SUPFAM" id="SSF52210">
    <property type="entry name" value="Succinyl-CoA synthetase domains"/>
    <property type="match status" value="1"/>
</dbReference>
<keyword evidence="4 7" id="KW-0479">Metal-binding</keyword>
<comment type="subunit">
    <text evidence="7">Heterotetramer of two alpha and two beta subunits.</text>
</comment>
<dbReference type="GO" id="GO:0000287">
    <property type="term" value="F:magnesium ion binding"/>
    <property type="evidence" value="ECO:0007669"/>
    <property type="project" value="UniProtKB-UniRule"/>
</dbReference>
<comment type="catalytic activity">
    <reaction evidence="7">
        <text>GTP + succinate + CoA = succinyl-CoA + GDP + phosphate</text>
        <dbReference type="Rhea" id="RHEA:22120"/>
        <dbReference type="ChEBI" id="CHEBI:30031"/>
        <dbReference type="ChEBI" id="CHEBI:37565"/>
        <dbReference type="ChEBI" id="CHEBI:43474"/>
        <dbReference type="ChEBI" id="CHEBI:57287"/>
        <dbReference type="ChEBI" id="CHEBI:57292"/>
        <dbReference type="ChEBI" id="CHEBI:58189"/>
    </reaction>
</comment>
<dbReference type="SUPFAM" id="SSF56059">
    <property type="entry name" value="Glutathione synthetase ATP-binding domain-like"/>
    <property type="match status" value="1"/>
</dbReference>
<keyword evidence="3 7" id="KW-0436">Ligase</keyword>
<keyword evidence="5 7" id="KW-0547">Nucleotide-binding</keyword>
<dbReference type="InterPro" id="IPR013650">
    <property type="entry name" value="ATP-grasp_succ-CoA_synth-type"/>
</dbReference>
<evidence type="ECO:0000313" key="11">
    <source>
        <dbReference type="Proteomes" id="UP000230790"/>
    </source>
</evidence>
<comment type="function">
    <text evidence="7">Succinyl-CoA synthetase functions in the citric acid cycle (TCA), coupling the hydrolysis of succinyl-CoA to the synthesis of either ATP or GTP and thus represents the only step of substrate-level phosphorylation in the TCA. The beta subunit provides nucleotide specificity of the enzyme and binds the substrate succinate, while the binding sites for coenzyme A and phosphate are found in the alpha subunit.</text>
</comment>
<keyword evidence="7 8" id="KW-0067">ATP-binding</keyword>
<protein>
    <recommendedName>
        <fullName evidence="7">Succinate--CoA ligase [ADP-forming] subunit beta</fullName>
        <ecNumber evidence="7">6.2.1.5</ecNumber>
    </recommendedName>
    <alternativeName>
        <fullName evidence="7">Succinyl-CoA synthetase subunit beta</fullName>
        <shortName evidence="7">SCS-beta</shortName>
    </alternativeName>
</protein>
<evidence type="ECO:0000259" key="9">
    <source>
        <dbReference type="PROSITE" id="PS50975"/>
    </source>
</evidence>
<feature type="binding site" evidence="7">
    <location>
        <position position="94"/>
    </location>
    <ligand>
        <name>ATP</name>
        <dbReference type="ChEBI" id="CHEBI:30616"/>
    </ligand>
</feature>
<dbReference type="GO" id="GO:0005829">
    <property type="term" value="C:cytosol"/>
    <property type="evidence" value="ECO:0007669"/>
    <property type="project" value="TreeGrafter"/>
</dbReference>
<dbReference type="FunFam" id="3.30.470.20:FF:000002">
    <property type="entry name" value="Succinate--CoA ligase [ADP-forming] subunit beta"/>
    <property type="match status" value="1"/>
</dbReference>
<comment type="caution">
    <text evidence="10">The sequence shown here is derived from an EMBL/GenBank/DDBJ whole genome shotgun (WGS) entry which is preliminary data.</text>
</comment>
<dbReference type="PROSITE" id="PS50975">
    <property type="entry name" value="ATP_GRASP"/>
    <property type="match status" value="1"/>
</dbReference>
<dbReference type="InterPro" id="IPR011761">
    <property type="entry name" value="ATP-grasp"/>
</dbReference>
<evidence type="ECO:0000256" key="5">
    <source>
        <dbReference type="ARBA" id="ARBA00022741"/>
    </source>
</evidence>
<evidence type="ECO:0000256" key="7">
    <source>
        <dbReference type="HAMAP-Rule" id="MF_00558"/>
    </source>
</evidence>
<dbReference type="PIRSF" id="PIRSF001554">
    <property type="entry name" value="SucCS_beta"/>
    <property type="match status" value="1"/>
</dbReference>
<dbReference type="EC" id="6.2.1.5" evidence="7"/>
<keyword evidence="6 7" id="KW-0460">Magnesium</keyword>
<evidence type="ECO:0000256" key="3">
    <source>
        <dbReference type="ARBA" id="ARBA00022598"/>
    </source>
</evidence>
<evidence type="ECO:0000256" key="1">
    <source>
        <dbReference type="ARBA" id="ARBA00009182"/>
    </source>
</evidence>
<feature type="binding site" evidence="7">
    <location>
        <begin position="316"/>
        <end position="318"/>
    </location>
    <ligand>
        <name>substrate</name>
        <note>ligand shared with subunit alpha</note>
    </ligand>
</feature>
<dbReference type="UniPathway" id="UPA00223">
    <property type="reaction ID" value="UER00999"/>
</dbReference>
<dbReference type="PANTHER" id="PTHR11815:SF10">
    <property type="entry name" value="SUCCINATE--COA LIGASE [GDP-FORMING] SUBUNIT BETA, MITOCHONDRIAL"/>
    <property type="match status" value="1"/>
</dbReference>
<dbReference type="InterPro" id="IPR005809">
    <property type="entry name" value="Succ_CoA_ligase-like_bsu"/>
</dbReference>
<dbReference type="InterPro" id="IPR016102">
    <property type="entry name" value="Succinyl-CoA_synth-like"/>
</dbReference>
<dbReference type="InterPro" id="IPR005811">
    <property type="entry name" value="SUCC_ACL_C"/>
</dbReference>
<dbReference type="GO" id="GO:0004775">
    <property type="term" value="F:succinate-CoA ligase (ADP-forming) activity"/>
    <property type="evidence" value="ECO:0007669"/>
    <property type="project" value="UniProtKB-UniRule"/>
</dbReference>
<sequence>MKLHEYQSKQIFGRFGIPTPQGILAENATEARNAAREIGLPVVIKAQVLVGGRGKAGGVKVAHTLEEVEEKAEHILALTIKGLPVRKVLVDPAADIQSEIYLGVVIDRARRRAVLMASAAGGVDIEEVAATTPEKIVRAPIDPFIGLPDYLARDVAVAIGLPREHWGDFVKIAKGLAAAFVANDASLAEINPLAIVSADGGAKLLALDGKMVIDDNALFRHPELAAMRDPDEESEAERKARNADLSFVSLDGNIGCLVNGAGLAMATLDIIQHFGGKPANFLDVAGGARADKVAAALRIVLSDPKVKVVMFNIFGGITRCDEVARGIVQAMEEVKPKVPMVARITGTNQEEGDRILASANLITATSAAEAAQKAVELARLN</sequence>
<dbReference type="Proteomes" id="UP000230790">
    <property type="component" value="Unassembled WGS sequence"/>
</dbReference>
<feature type="domain" description="ATP-grasp" evidence="9">
    <location>
        <begin position="9"/>
        <end position="218"/>
    </location>
</feature>
<dbReference type="PROSITE" id="PS01217">
    <property type="entry name" value="SUCCINYL_COA_LIG_3"/>
    <property type="match status" value="1"/>
</dbReference>
<dbReference type="NCBIfam" id="NF001913">
    <property type="entry name" value="PRK00696.1"/>
    <property type="match status" value="1"/>
</dbReference>
<dbReference type="GO" id="GO:0042709">
    <property type="term" value="C:succinate-CoA ligase complex"/>
    <property type="evidence" value="ECO:0007669"/>
    <property type="project" value="TreeGrafter"/>
</dbReference>
<dbReference type="InterPro" id="IPR013815">
    <property type="entry name" value="ATP_grasp_subdomain_1"/>
</dbReference>
<evidence type="ECO:0000256" key="6">
    <source>
        <dbReference type="ARBA" id="ARBA00022842"/>
    </source>
</evidence>
<dbReference type="Gene3D" id="3.30.470.20">
    <property type="entry name" value="ATP-grasp fold, B domain"/>
    <property type="match status" value="1"/>
</dbReference>
<comment type="catalytic activity">
    <reaction evidence="7">
        <text>succinate + ATP + CoA = succinyl-CoA + ADP + phosphate</text>
        <dbReference type="Rhea" id="RHEA:17661"/>
        <dbReference type="ChEBI" id="CHEBI:30031"/>
        <dbReference type="ChEBI" id="CHEBI:30616"/>
        <dbReference type="ChEBI" id="CHEBI:43474"/>
        <dbReference type="ChEBI" id="CHEBI:57287"/>
        <dbReference type="ChEBI" id="CHEBI:57292"/>
        <dbReference type="ChEBI" id="CHEBI:456216"/>
        <dbReference type="EC" id="6.2.1.5"/>
    </reaction>
</comment>
<dbReference type="GO" id="GO:0006099">
    <property type="term" value="P:tricarboxylic acid cycle"/>
    <property type="evidence" value="ECO:0007669"/>
    <property type="project" value="UniProtKB-UniRule"/>
</dbReference>
<dbReference type="GO" id="GO:0005524">
    <property type="term" value="F:ATP binding"/>
    <property type="evidence" value="ECO:0007669"/>
    <property type="project" value="UniProtKB-UniRule"/>
</dbReference>
<dbReference type="EMBL" id="PGTN01000071">
    <property type="protein sequence ID" value="PJF47053.1"/>
    <property type="molecule type" value="Genomic_DNA"/>
</dbReference>
<dbReference type="InterPro" id="IPR017866">
    <property type="entry name" value="Succ-CoA_synthase_bsu_CS"/>
</dbReference>
<evidence type="ECO:0000256" key="8">
    <source>
        <dbReference type="PROSITE-ProRule" id="PRU00409"/>
    </source>
</evidence>
<comment type="pathway">
    <text evidence="7">Carbohydrate metabolism; tricarboxylic acid cycle; succinate from succinyl-CoA (ligase route): step 1/1.</text>
</comment>
<evidence type="ECO:0000256" key="2">
    <source>
        <dbReference type="ARBA" id="ARBA00022532"/>
    </source>
</evidence>
<dbReference type="NCBIfam" id="TIGR01016">
    <property type="entry name" value="sucCoAbeta"/>
    <property type="match status" value="1"/>
</dbReference>
<dbReference type="Pfam" id="PF08442">
    <property type="entry name" value="ATP-grasp_2"/>
    <property type="match status" value="1"/>
</dbReference>
<evidence type="ECO:0000313" key="10">
    <source>
        <dbReference type="EMBL" id="PJF47053.1"/>
    </source>
</evidence>